<keyword evidence="7" id="KW-1185">Reference proteome</keyword>
<evidence type="ECO:0000313" key="6">
    <source>
        <dbReference type="EMBL" id="OAF69715.1"/>
    </source>
</evidence>
<protein>
    <recommendedName>
        <fullName evidence="5">LIM zinc-binding domain-containing protein</fullName>
    </recommendedName>
</protein>
<dbReference type="InterPro" id="IPR001781">
    <property type="entry name" value="Znf_LIM"/>
</dbReference>
<dbReference type="InterPro" id="IPR029978">
    <property type="entry name" value="LMO-7"/>
</dbReference>
<dbReference type="OrthoDB" id="15627at2759"/>
<keyword evidence="2 4" id="KW-0862">Zinc</keyword>
<evidence type="ECO:0000256" key="1">
    <source>
        <dbReference type="ARBA" id="ARBA00022723"/>
    </source>
</evidence>
<sequence>MIANSTKLNYEICNKCKKSVPKQSEPMKFITPIHQCEYDCDKNINGEFECKQQKDYIDLPIDDFDLEWKSKLVSWKIKMRKRSQEFRNIKNELYNKQNDPRNIKLKTYRQIVNEIEERNCICDIDLLQKNGSFKHSEMNAETFTIINKSATDKDVSDISNLNEYNDNVSSTQEITTNSDGQSETDMVKCDSSAQDSIDKKSSTISYPGYVSDIPNVFCDSSSASASEKLLSDALDQMSQNLSDTSIIRNIGKKINQKSPKSLISNDMDFSKNEQELGLTKLNLNIEKALMIPRYPEIDRIEIDHEIKQKKYLYLMKCKNQVKQTVNDSYSPEFNENTIHKKNLKIVNSSLIEKYRKMKLTNHFQTSNSPKPDIHVERCEKIKVAHIKITPTIPKPFSEHSFILNSRSPSLTNNLHDKNETLEIFKPRSRTPLDISVYETLKNCEKIEIFLKESCQTNQSPVPIDQIQNKTPAPITKANHKRKSVTFSNKPPIFIPHVVQCDSAQGTDSSNETKKCYNLNTRVDKTDLHCSFCLENLEQCNAMMIDSLGMFFHVNCFKCFVCHQTLGNGKEGAKVRIKYNKLHCKDCYNMNAVQYSDV</sequence>
<dbReference type="PANTHER" id="PTHR46767">
    <property type="entry name" value="LIM DOMAIN ONLY PROTEIN 7"/>
    <property type="match status" value="1"/>
</dbReference>
<dbReference type="SMART" id="SM00132">
    <property type="entry name" value="LIM"/>
    <property type="match status" value="1"/>
</dbReference>
<dbReference type="PROSITE" id="PS50023">
    <property type="entry name" value="LIM_DOMAIN_2"/>
    <property type="match status" value="1"/>
</dbReference>
<name>A0A177B624_9BILA</name>
<feature type="domain" description="LIM zinc-binding" evidence="5">
    <location>
        <begin position="527"/>
        <end position="593"/>
    </location>
</feature>
<dbReference type="EMBL" id="LWCA01000240">
    <property type="protein sequence ID" value="OAF69715.1"/>
    <property type="molecule type" value="Genomic_DNA"/>
</dbReference>
<keyword evidence="1 4" id="KW-0479">Metal-binding</keyword>
<dbReference type="AlphaFoldDB" id="A0A177B624"/>
<dbReference type="Pfam" id="PF00412">
    <property type="entry name" value="LIM"/>
    <property type="match status" value="1"/>
</dbReference>
<evidence type="ECO:0000256" key="3">
    <source>
        <dbReference type="ARBA" id="ARBA00023038"/>
    </source>
</evidence>
<gene>
    <name evidence="6" type="ORF">A3Q56_02570</name>
</gene>
<reference evidence="6 7" key="1">
    <citation type="submission" date="2016-04" db="EMBL/GenBank/DDBJ databases">
        <title>The genome of Intoshia linei affirms orthonectids as highly simplified spiralians.</title>
        <authorList>
            <person name="Mikhailov K.V."/>
            <person name="Slusarev G.S."/>
            <person name="Nikitin M.A."/>
            <person name="Logacheva M.D."/>
            <person name="Penin A."/>
            <person name="Aleoshin V."/>
            <person name="Panchin Y.V."/>
        </authorList>
    </citation>
    <scope>NUCLEOTIDE SEQUENCE [LARGE SCALE GENOMIC DNA]</scope>
    <source>
        <strain evidence="6">Intl2013</strain>
        <tissue evidence="6">Whole animal</tissue>
    </source>
</reference>
<evidence type="ECO:0000256" key="2">
    <source>
        <dbReference type="ARBA" id="ARBA00022833"/>
    </source>
</evidence>
<evidence type="ECO:0000256" key="4">
    <source>
        <dbReference type="PROSITE-ProRule" id="PRU00125"/>
    </source>
</evidence>
<dbReference type="CDD" id="cd08368">
    <property type="entry name" value="LIM"/>
    <property type="match status" value="1"/>
</dbReference>
<accession>A0A177B624</accession>
<proteinExistence type="predicted"/>
<dbReference type="PANTHER" id="PTHR46767:SF2">
    <property type="entry name" value="LIM DOMAIN 7B"/>
    <property type="match status" value="1"/>
</dbReference>
<keyword evidence="3 4" id="KW-0440">LIM domain</keyword>
<dbReference type="GO" id="GO:0030155">
    <property type="term" value="P:regulation of cell adhesion"/>
    <property type="evidence" value="ECO:0007669"/>
    <property type="project" value="InterPro"/>
</dbReference>
<dbReference type="PROSITE" id="PS00478">
    <property type="entry name" value="LIM_DOMAIN_1"/>
    <property type="match status" value="1"/>
</dbReference>
<dbReference type="GO" id="GO:0023051">
    <property type="term" value="P:regulation of signaling"/>
    <property type="evidence" value="ECO:0007669"/>
    <property type="project" value="InterPro"/>
</dbReference>
<evidence type="ECO:0000259" key="5">
    <source>
        <dbReference type="PROSITE" id="PS50023"/>
    </source>
</evidence>
<evidence type="ECO:0000313" key="7">
    <source>
        <dbReference type="Proteomes" id="UP000078046"/>
    </source>
</evidence>
<dbReference type="Proteomes" id="UP000078046">
    <property type="component" value="Unassembled WGS sequence"/>
</dbReference>
<dbReference type="GO" id="GO:0046872">
    <property type="term" value="F:metal ion binding"/>
    <property type="evidence" value="ECO:0007669"/>
    <property type="project" value="UniProtKB-KW"/>
</dbReference>
<organism evidence="6 7">
    <name type="scientific">Intoshia linei</name>
    <dbReference type="NCBI Taxonomy" id="1819745"/>
    <lineage>
        <taxon>Eukaryota</taxon>
        <taxon>Metazoa</taxon>
        <taxon>Spiralia</taxon>
        <taxon>Lophotrochozoa</taxon>
        <taxon>Mesozoa</taxon>
        <taxon>Orthonectida</taxon>
        <taxon>Rhopaluridae</taxon>
        <taxon>Intoshia</taxon>
    </lineage>
</organism>
<dbReference type="Gene3D" id="2.10.110.10">
    <property type="entry name" value="Cysteine Rich Protein"/>
    <property type="match status" value="1"/>
</dbReference>
<comment type="caution">
    <text evidence="6">The sequence shown here is derived from an EMBL/GenBank/DDBJ whole genome shotgun (WGS) entry which is preliminary data.</text>
</comment>